<dbReference type="STRING" id="641691.SAMN05421636_10593"/>
<evidence type="ECO:0000259" key="1">
    <source>
        <dbReference type="Pfam" id="PF00582"/>
    </source>
</evidence>
<feature type="domain" description="UspA" evidence="1">
    <location>
        <begin position="4"/>
        <end position="59"/>
    </location>
</feature>
<sequence length="87" mass="9600">MEWTTRGGSLTQALLNIQKTQEIDLVIMGTFGTNTESDTEHTNTSKLVLKADCPVLVVPRGHKDFQMKRIALVLGKEEIDDTKALGT</sequence>
<organism evidence="2 3">
    <name type="scientific">Pricia antarctica</name>
    <dbReference type="NCBI Taxonomy" id="641691"/>
    <lineage>
        <taxon>Bacteria</taxon>
        <taxon>Pseudomonadati</taxon>
        <taxon>Bacteroidota</taxon>
        <taxon>Flavobacteriia</taxon>
        <taxon>Flavobacteriales</taxon>
        <taxon>Flavobacteriaceae</taxon>
        <taxon>Pricia</taxon>
    </lineage>
</organism>
<proteinExistence type="predicted"/>
<keyword evidence="3" id="KW-1185">Reference proteome</keyword>
<dbReference type="AlphaFoldDB" id="A0A1G7D0I3"/>
<dbReference type="InterPro" id="IPR006016">
    <property type="entry name" value="UspA"/>
</dbReference>
<reference evidence="2 3" key="1">
    <citation type="submission" date="2016-10" db="EMBL/GenBank/DDBJ databases">
        <authorList>
            <person name="de Groot N.N."/>
        </authorList>
    </citation>
    <scope>NUCLEOTIDE SEQUENCE [LARGE SCALE GENOMIC DNA]</scope>
    <source>
        <strain evidence="2 3">DSM 23421</strain>
    </source>
</reference>
<dbReference type="Pfam" id="PF00582">
    <property type="entry name" value="Usp"/>
    <property type="match status" value="1"/>
</dbReference>
<name>A0A1G7D0I3_9FLAO</name>
<evidence type="ECO:0000313" key="2">
    <source>
        <dbReference type="EMBL" id="SDE44540.1"/>
    </source>
</evidence>
<protein>
    <submittedName>
        <fullName evidence="2">Universal stress protein family protein</fullName>
    </submittedName>
</protein>
<accession>A0A1G7D0I3</accession>
<gene>
    <name evidence="2" type="ORF">SAMN05421636_10593</name>
</gene>
<evidence type="ECO:0000313" key="3">
    <source>
        <dbReference type="Proteomes" id="UP000199109"/>
    </source>
</evidence>
<dbReference type="SUPFAM" id="SSF52402">
    <property type="entry name" value="Adenine nucleotide alpha hydrolases-like"/>
    <property type="match status" value="1"/>
</dbReference>
<dbReference type="Gene3D" id="3.40.50.12370">
    <property type="match status" value="1"/>
</dbReference>
<dbReference type="EMBL" id="FNAO01000005">
    <property type="protein sequence ID" value="SDE44540.1"/>
    <property type="molecule type" value="Genomic_DNA"/>
</dbReference>
<dbReference type="Proteomes" id="UP000199109">
    <property type="component" value="Unassembled WGS sequence"/>
</dbReference>